<feature type="chain" id="PRO_5002802962" evidence="1">
    <location>
        <begin position="17"/>
        <end position="75"/>
    </location>
</feature>
<dbReference type="Pfam" id="PF13164">
    <property type="entry name" value="Diedel"/>
    <property type="match status" value="1"/>
</dbReference>
<dbReference type="HOGENOM" id="CLU_2673701_0_0_1"/>
<keyword evidence="1" id="KW-0732">Signal</keyword>
<accession>B4G5I0</accession>
<evidence type="ECO:0000256" key="1">
    <source>
        <dbReference type="SAM" id="SignalP"/>
    </source>
</evidence>
<dbReference type="Proteomes" id="UP000008744">
    <property type="component" value="Unassembled WGS sequence"/>
</dbReference>
<name>B4G5I0_DROPE</name>
<gene>
    <name evidence="2" type="primary">Dper\GL24362</name>
    <name evidence="2" type="ORF">Dper_GL24362</name>
</gene>
<dbReference type="InterPro" id="IPR025061">
    <property type="entry name" value="Diedel"/>
</dbReference>
<protein>
    <submittedName>
        <fullName evidence="2">GL24362</fullName>
    </submittedName>
</protein>
<evidence type="ECO:0000313" key="3">
    <source>
        <dbReference type="Proteomes" id="UP000008744"/>
    </source>
</evidence>
<sequence>MKQSIVFLLALGYLLAECCRASLTISYTVDNHDACGTVGGHGSPYSCGGRAQAGTFSGRGSCNIFGCADVYPVIG</sequence>
<reference evidence="2 3" key="1">
    <citation type="journal article" date="2007" name="Nature">
        <title>Evolution of genes and genomes on the Drosophila phylogeny.</title>
        <authorList>
            <consortium name="Drosophila 12 Genomes Consortium"/>
            <person name="Clark A.G."/>
            <person name="Eisen M.B."/>
            <person name="Smith D.R."/>
            <person name="Bergman C.M."/>
            <person name="Oliver B."/>
            <person name="Markow T.A."/>
            <person name="Kaufman T.C."/>
            <person name="Kellis M."/>
            <person name="Gelbart W."/>
            <person name="Iyer V.N."/>
            <person name="Pollard D.A."/>
            <person name="Sackton T.B."/>
            <person name="Larracuente A.M."/>
            <person name="Singh N.D."/>
            <person name="Abad J.P."/>
            <person name="Abt D.N."/>
            <person name="Adryan B."/>
            <person name="Aguade M."/>
            <person name="Akashi H."/>
            <person name="Anderson W.W."/>
            <person name="Aquadro C.F."/>
            <person name="Ardell D.H."/>
            <person name="Arguello R."/>
            <person name="Artieri C.G."/>
            <person name="Barbash D.A."/>
            <person name="Barker D."/>
            <person name="Barsanti P."/>
            <person name="Batterham P."/>
            <person name="Batzoglou S."/>
            <person name="Begun D."/>
            <person name="Bhutkar A."/>
            <person name="Blanco E."/>
            <person name="Bosak S.A."/>
            <person name="Bradley R.K."/>
            <person name="Brand A.D."/>
            <person name="Brent M.R."/>
            <person name="Brooks A.N."/>
            <person name="Brown R.H."/>
            <person name="Butlin R.K."/>
            <person name="Caggese C."/>
            <person name="Calvi B.R."/>
            <person name="Bernardo de Carvalho A."/>
            <person name="Caspi A."/>
            <person name="Castrezana S."/>
            <person name="Celniker S.E."/>
            <person name="Chang J.L."/>
            <person name="Chapple C."/>
            <person name="Chatterji S."/>
            <person name="Chinwalla A."/>
            <person name="Civetta A."/>
            <person name="Clifton S.W."/>
            <person name="Comeron J.M."/>
            <person name="Costello J.C."/>
            <person name="Coyne J.A."/>
            <person name="Daub J."/>
            <person name="David R.G."/>
            <person name="Delcher A.L."/>
            <person name="Delehaunty K."/>
            <person name="Do C.B."/>
            <person name="Ebling H."/>
            <person name="Edwards K."/>
            <person name="Eickbush T."/>
            <person name="Evans J.D."/>
            <person name="Filipski A."/>
            <person name="Findeiss S."/>
            <person name="Freyhult E."/>
            <person name="Fulton L."/>
            <person name="Fulton R."/>
            <person name="Garcia A.C."/>
            <person name="Gardiner A."/>
            <person name="Garfield D.A."/>
            <person name="Garvin B.E."/>
            <person name="Gibson G."/>
            <person name="Gilbert D."/>
            <person name="Gnerre S."/>
            <person name="Godfrey J."/>
            <person name="Good R."/>
            <person name="Gotea V."/>
            <person name="Gravely B."/>
            <person name="Greenberg A.J."/>
            <person name="Griffiths-Jones S."/>
            <person name="Gross S."/>
            <person name="Guigo R."/>
            <person name="Gustafson E.A."/>
            <person name="Haerty W."/>
            <person name="Hahn M.W."/>
            <person name="Halligan D.L."/>
            <person name="Halpern A.L."/>
            <person name="Halter G.M."/>
            <person name="Han M.V."/>
            <person name="Heger A."/>
            <person name="Hillier L."/>
            <person name="Hinrichs A.S."/>
            <person name="Holmes I."/>
            <person name="Hoskins R.A."/>
            <person name="Hubisz M.J."/>
            <person name="Hultmark D."/>
            <person name="Huntley M.A."/>
            <person name="Jaffe D.B."/>
            <person name="Jagadeeshan S."/>
            <person name="Jeck W.R."/>
            <person name="Johnson J."/>
            <person name="Jones C.D."/>
            <person name="Jordan W.C."/>
            <person name="Karpen G.H."/>
            <person name="Kataoka E."/>
            <person name="Keightley P.D."/>
            <person name="Kheradpour P."/>
            <person name="Kirkness E.F."/>
            <person name="Koerich L.B."/>
            <person name="Kristiansen K."/>
            <person name="Kudrna D."/>
            <person name="Kulathinal R.J."/>
            <person name="Kumar S."/>
            <person name="Kwok R."/>
            <person name="Lander E."/>
            <person name="Langley C.H."/>
            <person name="Lapoint R."/>
            <person name="Lazzaro B.P."/>
            <person name="Lee S.J."/>
            <person name="Levesque L."/>
            <person name="Li R."/>
            <person name="Lin C.F."/>
            <person name="Lin M.F."/>
            <person name="Lindblad-Toh K."/>
            <person name="Llopart A."/>
            <person name="Long M."/>
            <person name="Low L."/>
            <person name="Lozovsky E."/>
            <person name="Lu J."/>
            <person name="Luo M."/>
            <person name="Machado C.A."/>
            <person name="Makalowski W."/>
            <person name="Marzo M."/>
            <person name="Matsuda M."/>
            <person name="Matzkin L."/>
            <person name="McAllister B."/>
            <person name="McBride C.S."/>
            <person name="McKernan B."/>
            <person name="McKernan K."/>
            <person name="Mendez-Lago M."/>
            <person name="Minx P."/>
            <person name="Mollenhauer M.U."/>
            <person name="Montooth K."/>
            <person name="Mount S.M."/>
            <person name="Mu X."/>
            <person name="Myers E."/>
            <person name="Negre B."/>
            <person name="Newfeld S."/>
            <person name="Nielsen R."/>
            <person name="Noor M.A."/>
            <person name="O'Grady P."/>
            <person name="Pachter L."/>
            <person name="Papaceit M."/>
            <person name="Parisi M.J."/>
            <person name="Parisi M."/>
            <person name="Parts L."/>
            <person name="Pedersen J.S."/>
            <person name="Pesole G."/>
            <person name="Phillippy A.M."/>
            <person name="Ponting C.P."/>
            <person name="Pop M."/>
            <person name="Porcelli D."/>
            <person name="Powell J.R."/>
            <person name="Prohaska S."/>
            <person name="Pruitt K."/>
            <person name="Puig M."/>
            <person name="Quesneville H."/>
            <person name="Ram K.R."/>
            <person name="Rand D."/>
            <person name="Rasmussen M.D."/>
            <person name="Reed L.K."/>
            <person name="Reenan R."/>
            <person name="Reily A."/>
            <person name="Remington K.A."/>
            <person name="Rieger T.T."/>
            <person name="Ritchie M.G."/>
            <person name="Robin C."/>
            <person name="Rogers Y.H."/>
            <person name="Rohde C."/>
            <person name="Rozas J."/>
            <person name="Rubenfield M.J."/>
            <person name="Ruiz A."/>
            <person name="Russo S."/>
            <person name="Salzberg S.L."/>
            <person name="Sanchez-Gracia A."/>
            <person name="Saranga D.J."/>
            <person name="Sato H."/>
            <person name="Schaeffer S.W."/>
            <person name="Schatz M.C."/>
            <person name="Schlenke T."/>
            <person name="Schwartz R."/>
            <person name="Segarra C."/>
            <person name="Singh R.S."/>
            <person name="Sirot L."/>
            <person name="Sirota M."/>
            <person name="Sisneros N.B."/>
            <person name="Smith C.D."/>
            <person name="Smith T.F."/>
            <person name="Spieth J."/>
            <person name="Stage D.E."/>
            <person name="Stark A."/>
            <person name="Stephan W."/>
            <person name="Strausberg R.L."/>
            <person name="Strempel S."/>
            <person name="Sturgill D."/>
            <person name="Sutton G."/>
            <person name="Sutton G.G."/>
            <person name="Tao W."/>
            <person name="Teichmann S."/>
            <person name="Tobari Y.N."/>
            <person name="Tomimura Y."/>
            <person name="Tsolas J.M."/>
            <person name="Valente V.L."/>
            <person name="Venter E."/>
            <person name="Venter J.C."/>
            <person name="Vicario S."/>
            <person name="Vieira F.G."/>
            <person name="Vilella A.J."/>
            <person name="Villasante A."/>
            <person name="Walenz B."/>
            <person name="Wang J."/>
            <person name="Wasserman M."/>
            <person name="Watts T."/>
            <person name="Wilson D."/>
            <person name="Wilson R.K."/>
            <person name="Wing R.A."/>
            <person name="Wolfner M.F."/>
            <person name="Wong A."/>
            <person name="Wong G.K."/>
            <person name="Wu C.I."/>
            <person name="Wu G."/>
            <person name="Yamamoto D."/>
            <person name="Yang H.P."/>
            <person name="Yang S.P."/>
            <person name="Yorke J.A."/>
            <person name="Yoshida K."/>
            <person name="Zdobnov E."/>
            <person name="Zhang P."/>
            <person name="Zhang Y."/>
            <person name="Zimin A.V."/>
            <person name="Baldwin J."/>
            <person name="Abdouelleil A."/>
            <person name="Abdulkadir J."/>
            <person name="Abebe A."/>
            <person name="Abera B."/>
            <person name="Abreu J."/>
            <person name="Acer S.C."/>
            <person name="Aftuck L."/>
            <person name="Alexander A."/>
            <person name="An P."/>
            <person name="Anderson E."/>
            <person name="Anderson S."/>
            <person name="Arachi H."/>
            <person name="Azer M."/>
            <person name="Bachantsang P."/>
            <person name="Barry A."/>
            <person name="Bayul T."/>
            <person name="Berlin A."/>
            <person name="Bessette D."/>
            <person name="Bloom T."/>
            <person name="Blye J."/>
            <person name="Boguslavskiy L."/>
            <person name="Bonnet C."/>
            <person name="Boukhgalter B."/>
            <person name="Bourzgui I."/>
            <person name="Brown A."/>
            <person name="Cahill P."/>
            <person name="Channer S."/>
            <person name="Cheshatsang Y."/>
            <person name="Chuda L."/>
            <person name="Citroen M."/>
            <person name="Collymore A."/>
            <person name="Cooke P."/>
            <person name="Costello M."/>
            <person name="D'Aco K."/>
            <person name="Daza R."/>
            <person name="De Haan G."/>
            <person name="DeGray S."/>
            <person name="DeMaso C."/>
            <person name="Dhargay N."/>
            <person name="Dooley K."/>
            <person name="Dooley E."/>
            <person name="Doricent M."/>
            <person name="Dorje P."/>
            <person name="Dorjee K."/>
            <person name="Dupes A."/>
            <person name="Elong R."/>
            <person name="Falk J."/>
            <person name="Farina A."/>
            <person name="Faro S."/>
            <person name="Ferguson D."/>
            <person name="Fisher S."/>
            <person name="Foley C.D."/>
            <person name="Franke A."/>
            <person name="Friedrich D."/>
            <person name="Gadbois L."/>
            <person name="Gearin G."/>
            <person name="Gearin C.R."/>
            <person name="Giannoukos G."/>
            <person name="Goode T."/>
            <person name="Graham J."/>
            <person name="Grandbois E."/>
            <person name="Grewal S."/>
            <person name="Gyaltsen K."/>
            <person name="Hafez N."/>
            <person name="Hagos B."/>
            <person name="Hall J."/>
            <person name="Henson C."/>
            <person name="Hollinger A."/>
            <person name="Honan T."/>
            <person name="Huard M.D."/>
            <person name="Hughes L."/>
            <person name="Hurhula B."/>
            <person name="Husby M.E."/>
            <person name="Kamat A."/>
            <person name="Kanga B."/>
            <person name="Kashin S."/>
            <person name="Khazanovich D."/>
            <person name="Kisner P."/>
            <person name="Lance K."/>
            <person name="Lara M."/>
            <person name="Lee W."/>
            <person name="Lennon N."/>
            <person name="Letendre F."/>
            <person name="LeVine R."/>
            <person name="Lipovsky A."/>
            <person name="Liu X."/>
            <person name="Liu J."/>
            <person name="Liu S."/>
            <person name="Lokyitsang T."/>
            <person name="Lokyitsang Y."/>
            <person name="Lubonja R."/>
            <person name="Lui A."/>
            <person name="MacDonald P."/>
            <person name="Magnisalis V."/>
            <person name="Maru K."/>
            <person name="Matthews C."/>
            <person name="McCusker W."/>
            <person name="McDonough S."/>
            <person name="Mehta T."/>
            <person name="Meldrim J."/>
            <person name="Meneus L."/>
            <person name="Mihai O."/>
            <person name="Mihalev A."/>
            <person name="Mihova T."/>
            <person name="Mittelman R."/>
            <person name="Mlenga V."/>
            <person name="Montmayeur A."/>
            <person name="Mulrain L."/>
            <person name="Navidi A."/>
            <person name="Naylor J."/>
            <person name="Negash T."/>
            <person name="Nguyen T."/>
            <person name="Nguyen N."/>
            <person name="Nicol R."/>
            <person name="Norbu C."/>
            <person name="Norbu N."/>
            <person name="Novod N."/>
            <person name="O'Neill B."/>
            <person name="Osman S."/>
            <person name="Markiewicz E."/>
            <person name="Oyono O.L."/>
            <person name="Patti C."/>
            <person name="Phunkhang P."/>
            <person name="Pierre F."/>
            <person name="Priest M."/>
            <person name="Raghuraman S."/>
            <person name="Rege F."/>
            <person name="Reyes R."/>
            <person name="Rise C."/>
            <person name="Rogov P."/>
            <person name="Ross K."/>
            <person name="Ryan E."/>
            <person name="Settipalli S."/>
            <person name="Shea T."/>
            <person name="Sherpa N."/>
            <person name="Shi L."/>
            <person name="Shih D."/>
            <person name="Sparrow T."/>
            <person name="Spaulding J."/>
            <person name="Stalker J."/>
            <person name="Stange-Thomann N."/>
            <person name="Stavropoulos S."/>
            <person name="Stone C."/>
            <person name="Strader C."/>
            <person name="Tesfaye S."/>
            <person name="Thomson T."/>
            <person name="Thoulutsang Y."/>
            <person name="Thoulutsang D."/>
            <person name="Topham K."/>
            <person name="Topping I."/>
            <person name="Tsamla T."/>
            <person name="Vassiliev H."/>
            <person name="Vo A."/>
            <person name="Wangchuk T."/>
            <person name="Wangdi T."/>
            <person name="Weiand M."/>
            <person name="Wilkinson J."/>
            <person name="Wilson A."/>
            <person name="Yadav S."/>
            <person name="Young G."/>
            <person name="Yu Q."/>
            <person name="Zembek L."/>
            <person name="Zhong D."/>
            <person name="Zimmer A."/>
            <person name="Zwirko Z."/>
            <person name="Jaffe D.B."/>
            <person name="Alvarez P."/>
            <person name="Brockman W."/>
            <person name="Butler J."/>
            <person name="Chin C."/>
            <person name="Gnerre S."/>
            <person name="Grabherr M."/>
            <person name="Kleber M."/>
            <person name="Mauceli E."/>
            <person name="MacCallum I."/>
        </authorList>
    </citation>
    <scope>NUCLEOTIDE SEQUENCE [LARGE SCALE GENOMIC DNA]</scope>
    <source>
        <strain evidence="3">MSH-3 / Tucson 14011-0111.49</strain>
    </source>
</reference>
<dbReference type="AlphaFoldDB" id="B4G5I0"/>
<feature type="signal peptide" evidence="1">
    <location>
        <begin position="1"/>
        <end position="16"/>
    </location>
</feature>
<evidence type="ECO:0000313" key="2">
    <source>
        <dbReference type="EMBL" id="EDW24846.1"/>
    </source>
</evidence>
<proteinExistence type="predicted"/>
<organism evidence="3">
    <name type="scientific">Drosophila persimilis</name>
    <name type="common">Fruit fly</name>
    <dbReference type="NCBI Taxonomy" id="7234"/>
    <lineage>
        <taxon>Eukaryota</taxon>
        <taxon>Metazoa</taxon>
        <taxon>Ecdysozoa</taxon>
        <taxon>Arthropoda</taxon>
        <taxon>Hexapoda</taxon>
        <taxon>Insecta</taxon>
        <taxon>Pterygota</taxon>
        <taxon>Neoptera</taxon>
        <taxon>Endopterygota</taxon>
        <taxon>Diptera</taxon>
        <taxon>Brachycera</taxon>
        <taxon>Muscomorpha</taxon>
        <taxon>Ephydroidea</taxon>
        <taxon>Drosophilidae</taxon>
        <taxon>Drosophila</taxon>
        <taxon>Sophophora</taxon>
    </lineage>
</organism>
<keyword evidence="3" id="KW-1185">Reference proteome</keyword>
<dbReference type="EMBL" id="CH479179">
    <property type="protein sequence ID" value="EDW24846.1"/>
    <property type="molecule type" value="Genomic_DNA"/>
</dbReference>
<dbReference type="PhylomeDB" id="B4G5I0"/>